<proteinExistence type="predicted"/>
<keyword evidence="4" id="KW-1185">Reference proteome</keyword>
<name>A0AAN8RQ53_9PEZI</name>
<feature type="signal peptide" evidence="2">
    <location>
        <begin position="1"/>
        <end position="22"/>
    </location>
</feature>
<feature type="region of interest" description="Disordered" evidence="1">
    <location>
        <begin position="117"/>
        <end position="145"/>
    </location>
</feature>
<accession>A0AAN8RQ53</accession>
<feature type="compositionally biased region" description="Acidic residues" evidence="1">
    <location>
        <begin position="1320"/>
        <end position="1360"/>
    </location>
</feature>
<dbReference type="EMBL" id="JAVHJM010000008">
    <property type="protein sequence ID" value="KAK6508651.1"/>
    <property type="molecule type" value="Genomic_DNA"/>
</dbReference>
<keyword evidence="2" id="KW-0732">Signal</keyword>
<evidence type="ECO:0000313" key="3">
    <source>
        <dbReference type="EMBL" id="KAK6508651.1"/>
    </source>
</evidence>
<feature type="region of interest" description="Disordered" evidence="1">
    <location>
        <begin position="1305"/>
        <end position="1360"/>
    </location>
</feature>
<protein>
    <submittedName>
        <fullName evidence="3">Uncharacterized protein</fullName>
    </submittedName>
</protein>
<evidence type="ECO:0000256" key="1">
    <source>
        <dbReference type="SAM" id="MobiDB-lite"/>
    </source>
</evidence>
<comment type="caution">
    <text evidence="3">The sequence shown here is derived from an EMBL/GenBank/DDBJ whole genome shotgun (WGS) entry which is preliminary data.</text>
</comment>
<dbReference type="Proteomes" id="UP001307849">
    <property type="component" value="Unassembled WGS sequence"/>
</dbReference>
<sequence length="1360" mass="154401">MNYLFLFYLLVFLGRFCDCLHARSNYEYQQENPAGNLGPQYLVEGQNKHDSFSHRIVQDKIKTSPARDLYPSSATRFQRFKRAGDDNPDVIMIDDDDDDDDNDNDINLDMLQSFSATEKEQAKRAHKRGADLLNKEEEVSQNPTYQDPEFDWRELGKFVVLRTNIRGVPPDAISLIKDLGQSFRKEQAKSYTAVFRSAPKTDGTEGNDPRVLRTYISREYSSMFFFWPGELPAGAQYHDWIYQCWYRISSISQAKLKQIAILGITREETLTIFKAVEREWRGRDLVGEGSIITITRNSIDSSLAKSSPDTVSYFIFAIFTIILGTYEISPIIKMLSTFPNTFYQYQVSTIRFKVDDNRAANVFLEFEPPTEYQIAEQGPAVYIQQLGSTLQMGGSSRLIKNPADPDIQGASYGSREREPTFSRLGLQYAGVGYRFAVSGRENHLAFEGYLTGDTAAPVLQDYPLREVDEEMHDVVYAAWLQTAGMTPLLDITLASVHPQSRTKLKGIRDKRRPAGLSQNEWDLKIPVFENLHTDFEEVLQIFFETREGKMLKNLLQGYGKSLAISKISRMEIGIYTAPGFKKRKGKPFVLVGFSQLVKTNIRSQQPVQPSGAEIAIETDLASHPSPVLPTDHDPSTQSWKTDIPKWLFLPASQESIQALSFQSMQLGVYVNSVSEVEFQLLGKDNRLGSPYSAISLQTLDSRYIFFERQQDIPVPKALIRQLTFLHTAQKASAQRDKTALSLEFFSPFSWTQLPYLMKKDWQGSYDRLRVRSRLNSGGTKLDPDDGTDYDLILNLDLGFVVVNSQPKNILDDSAMELENVVYAAWQSAYETSGYNYERPRDHGLSSGESPEAGVCDHGPRYFFIYDLSHSTRLIIEEIYKERSLKKSETLVLSDNRALSLAWNKYTATIHMRRTRTGETDRSYFRDLFTILGSPDLMGISRLATRYYGTKHISCRVTVKDIVIRWINTPDTEETHPELFVSLAPQDSRNRIDPEDGHARLTWAKHLIDVGKLIEPAVLGKTVHILDELKARIPINADSYVRGDAWKVLSQENPVRCPARTIQLFDSGKFGVAVGHRLQKFFRRAAETPHKIFQIESRTRDLSSLLMITHLRSDAISKIQYGHLIVQKLPAIADMQDQASEELGGIYLNAWKDSIKSFSVYPRIPRFVSFLDLTSETQSTIRLLWSALQFKQEIDGEGLDIKLRMTKNREPGGVGNRGPGNRGIMSSLPEHLVYWRQKPLNFQTWAFEVVTGLPEILGLFHFIRTLPSVYGKSLAGRSANTIYLESSRNDGTIQCAVYLSLNERKGRGRGRGKKKGSENDNGGDGDDDDGDIDDDNIDDDNIDDDDINDDDINDDDDEPEE</sequence>
<gene>
    <name evidence="3" type="ORF">TWF506_010731</name>
</gene>
<organism evidence="3 4">
    <name type="scientific">Arthrobotrys conoides</name>
    <dbReference type="NCBI Taxonomy" id="74498"/>
    <lineage>
        <taxon>Eukaryota</taxon>
        <taxon>Fungi</taxon>
        <taxon>Dikarya</taxon>
        <taxon>Ascomycota</taxon>
        <taxon>Pezizomycotina</taxon>
        <taxon>Orbiliomycetes</taxon>
        <taxon>Orbiliales</taxon>
        <taxon>Orbiliaceae</taxon>
        <taxon>Arthrobotrys</taxon>
    </lineage>
</organism>
<evidence type="ECO:0000256" key="2">
    <source>
        <dbReference type="SAM" id="SignalP"/>
    </source>
</evidence>
<evidence type="ECO:0000313" key="4">
    <source>
        <dbReference type="Proteomes" id="UP001307849"/>
    </source>
</evidence>
<reference evidence="3 4" key="1">
    <citation type="submission" date="2019-10" db="EMBL/GenBank/DDBJ databases">
        <authorList>
            <person name="Palmer J.M."/>
        </authorList>
    </citation>
    <scope>NUCLEOTIDE SEQUENCE [LARGE SCALE GENOMIC DNA]</scope>
    <source>
        <strain evidence="3 4">TWF506</strain>
    </source>
</reference>
<feature type="chain" id="PRO_5042929341" evidence="2">
    <location>
        <begin position="23"/>
        <end position="1360"/>
    </location>
</feature>
<feature type="compositionally biased region" description="Basic and acidic residues" evidence="1">
    <location>
        <begin position="117"/>
        <end position="138"/>
    </location>
</feature>